<comment type="cofactor">
    <cofactor evidence="1">
        <name>Mg(2+)</name>
        <dbReference type="ChEBI" id="CHEBI:18420"/>
    </cofactor>
</comment>
<dbReference type="InterPro" id="IPR035966">
    <property type="entry name" value="PKF_sf"/>
</dbReference>
<comment type="catalytic activity">
    <reaction evidence="14">
        <text>beta-D-fructose 6-phosphate + ATP = beta-D-fructose 1,6-bisphosphate + ADP + H(+)</text>
        <dbReference type="Rhea" id="RHEA:16109"/>
        <dbReference type="ChEBI" id="CHEBI:15378"/>
        <dbReference type="ChEBI" id="CHEBI:30616"/>
        <dbReference type="ChEBI" id="CHEBI:32966"/>
        <dbReference type="ChEBI" id="CHEBI:57634"/>
        <dbReference type="ChEBI" id="CHEBI:456216"/>
        <dbReference type="EC" id="2.7.1.11"/>
    </reaction>
</comment>
<dbReference type="InterPro" id="IPR000023">
    <property type="entry name" value="Phosphofructokinase_dom"/>
</dbReference>
<evidence type="ECO:0000256" key="1">
    <source>
        <dbReference type="ARBA" id="ARBA00001946"/>
    </source>
</evidence>
<dbReference type="Gene3D" id="3.40.50.460">
    <property type="entry name" value="Phosphofructokinase domain"/>
    <property type="match status" value="1"/>
</dbReference>
<dbReference type="FunFam" id="3.40.50.460:FF:000003">
    <property type="entry name" value="ATP-dependent 6-phosphofructokinase"/>
    <property type="match status" value="1"/>
</dbReference>
<evidence type="ECO:0000313" key="16">
    <source>
        <dbReference type="EMBL" id="KAK7484372.1"/>
    </source>
</evidence>
<dbReference type="PANTHER" id="PTHR13697">
    <property type="entry name" value="PHOSPHOFRUCTOKINASE"/>
    <property type="match status" value="1"/>
</dbReference>
<evidence type="ECO:0000256" key="14">
    <source>
        <dbReference type="ARBA" id="ARBA00048070"/>
    </source>
</evidence>
<dbReference type="SUPFAM" id="SSF53784">
    <property type="entry name" value="Phosphofructokinase"/>
    <property type="match status" value="1"/>
</dbReference>
<dbReference type="EC" id="2.7.1.11" evidence="4"/>
<name>A0ABD0KBC4_9CAEN</name>
<keyword evidence="9" id="KW-0547">Nucleotide-binding</keyword>
<dbReference type="AlphaFoldDB" id="A0ABD0KBC4"/>
<keyword evidence="13" id="KW-0324">Glycolysis</keyword>
<proteinExistence type="predicted"/>
<dbReference type="PANTHER" id="PTHR13697:SF4">
    <property type="entry name" value="ATP-DEPENDENT 6-PHOSPHOFRUCTOKINASE"/>
    <property type="match status" value="1"/>
</dbReference>
<dbReference type="GO" id="GO:0005737">
    <property type="term" value="C:cytoplasm"/>
    <property type="evidence" value="ECO:0007669"/>
    <property type="project" value="UniProtKB-SubCell"/>
</dbReference>
<dbReference type="FunFam" id="3.40.50.450:FF:000043">
    <property type="entry name" value="ATP-dependent 6-phosphofructokinase, platelet type"/>
    <property type="match status" value="1"/>
</dbReference>
<dbReference type="Gene3D" id="3.40.50.450">
    <property type="match status" value="1"/>
</dbReference>
<keyword evidence="5" id="KW-0963">Cytoplasm</keyword>
<evidence type="ECO:0000256" key="11">
    <source>
        <dbReference type="ARBA" id="ARBA00022840"/>
    </source>
</evidence>
<protein>
    <recommendedName>
        <fullName evidence="4">6-phosphofructokinase</fullName>
        <ecNumber evidence="4">2.7.1.11</ecNumber>
    </recommendedName>
</protein>
<comment type="subcellular location">
    <subcellularLocation>
        <location evidence="2">Cytoplasm</location>
    </subcellularLocation>
</comment>
<dbReference type="GO" id="GO:0005524">
    <property type="term" value="F:ATP binding"/>
    <property type="evidence" value="ECO:0007669"/>
    <property type="project" value="UniProtKB-KW"/>
</dbReference>
<keyword evidence="17" id="KW-1185">Reference proteome</keyword>
<accession>A0ABD0KBC4</accession>
<dbReference type="PROSITE" id="PS00433">
    <property type="entry name" value="PHOSPHOFRUCTOKINASE"/>
    <property type="match status" value="1"/>
</dbReference>
<feature type="domain" description="Phosphofructokinase" evidence="15">
    <location>
        <begin position="39"/>
        <end position="342"/>
    </location>
</feature>
<dbReference type="InterPro" id="IPR022953">
    <property type="entry name" value="ATP_PFK"/>
</dbReference>
<keyword evidence="11" id="KW-0067">ATP-binding</keyword>
<evidence type="ECO:0000256" key="2">
    <source>
        <dbReference type="ARBA" id="ARBA00004496"/>
    </source>
</evidence>
<comment type="caution">
    <text evidence="16">The sequence shown here is derived from an EMBL/GenBank/DDBJ whole genome shotgun (WGS) entry which is preliminary data.</text>
</comment>
<dbReference type="Pfam" id="PF00365">
    <property type="entry name" value="PFK"/>
    <property type="match status" value="1"/>
</dbReference>
<evidence type="ECO:0000256" key="10">
    <source>
        <dbReference type="ARBA" id="ARBA00022777"/>
    </source>
</evidence>
<evidence type="ECO:0000256" key="4">
    <source>
        <dbReference type="ARBA" id="ARBA00012055"/>
    </source>
</evidence>
<organism evidence="16 17">
    <name type="scientific">Batillaria attramentaria</name>
    <dbReference type="NCBI Taxonomy" id="370345"/>
    <lineage>
        <taxon>Eukaryota</taxon>
        <taxon>Metazoa</taxon>
        <taxon>Spiralia</taxon>
        <taxon>Lophotrochozoa</taxon>
        <taxon>Mollusca</taxon>
        <taxon>Gastropoda</taxon>
        <taxon>Caenogastropoda</taxon>
        <taxon>Sorbeoconcha</taxon>
        <taxon>Cerithioidea</taxon>
        <taxon>Batillariidae</taxon>
        <taxon>Batillaria</taxon>
    </lineage>
</organism>
<evidence type="ECO:0000256" key="13">
    <source>
        <dbReference type="ARBA" id="ARBA00023152"/>
    </source>
</evidence>
<sequence length="404" mass="43962">MADPTSPKRQSFLRKDSVMATPGKEGQMIAPGAWGGNVIGVFTSGGDSQGMNGAVRAVVRMGFYLGCKVYFIKEGYQGMVDGGDNIVEATWSSVSGILQLGGTVIGSARCKAFREREGRLIAAKNLIERGITNLVVIGGDGSLTGANLFRQEWASLLQELQQKGDLSQEQAIRCQHLNIVGMVGSIDNDFCGTDMTIGTDTALHRIIEAVDAISTTATSHQRAFVLEVMGRHCGYLALVAALASEADWVFIPEWPPEGDWEQILCNKLSVERNLGQRLNIILVAEGALDREGNAITADRVKNLLTERLKYDTRVTVLGHVQRGGSPSAFDRILGSRMGAEAVLAPDGLLTLIHQLVWFLSRETRPVSVGQKQCRRLWTLKNFEEGCSTERKEFPEQPGNVQAAE</sequence>
<keyword evidence="8" id="KW-0479">Metal-binding</keyword>
<evidence type="ECO:0000256" key="9">
    <source>
        <dbReference type="ARBA" id="ARBA00022741"/>
    </source>
</evidence>
<keyword evidence="10" id="KW-0418">Kinase</keyword>
<dbReference type="InterPro" id="IPR015912">
    <property type="entry name" value="Phosphofructokinase_CS"/>
</dbReference>
<keyword evidence="7" id="KW-0808">Transferase</keyword>
<evidence type="ECO:0000259" key="15">
    <source>
        <dbReference type="Pfam" id="PF00365"/>
    </source>
</evidence>
<evidence type="ECO:0000256" key="12">
    <source>
        <dbReference type="ARBA" id="ARBA00022842"/>
    </source>
</evidence>
<evidence type="ECO:0000256" key="3">
    <source>
        <dbReference type="ARBA" id="ARBA00004679"/>
    </source>
</evidence>
<dbReference type="PRINTS" id="PR00476">
    <property type="entry name" value="PHFRCTKINASE"/>
</dbReference>
<evidence type="ECO:0000256" key="7">
    <source>
        <dbReference type="ARBA" id="ARBA00022679"/>
    </source>
</evidence>
<dbReference type="Proteomes" id="UP001519460">
    <property type="component" value="Unassembled WGS sequence"/>
</dbReference>
<keyword evidence="12" id="KW-0460">Magnesium</keyword>
<evidence type="ECO:0000256" key="6">
    <source>
        <dbReference type="ARBA" id="ARBA00022533"/>
    </source>
</evidence>
<evidence type="ECO:0000313" key="17">
    <source>
        <dbReference type="Proteomes" id="UP001519460"/>
    </source>
</evidence>
<evidence type="ECO:0000256" key="5">
    <source>
        <dbReference type="ARBA" id="ARBA00022490"/>
    </source>
</evidence>
<comment type="pathway">
    <text evidence="3">Carbohydrate degradation; glycolysis; D-glyceraldehyde 3-phosphate and glycerone phosphate from D-glucose: step 3/4.</text>
</comment>
<dbReference type="EMBL" id="JACVVK020000211">
    <property type="protein sequence ID" value="KAK7484372.1"/>
    <property type="molecule type" value="Genomic_DNA"/>
</dbReference>
<keyword evidence="6" id="KW-0021">Allosteric enzyme</keyword>
<dbReference type="GO" id="GO:0003872">
    <property type="term" value="F:6-phosphofructokinase activity"/>
    <property type="evidence" value="ECO:0007669"/>
    <property type="project" value="UniProtKB-EC"/>
</dbReference>
<reference evidence="16 17" key="1">
    <citation type="journal article" date="2023" name="Sci. Data">
        <title>Genome assembly of the Korean intertidal mud-creeper Batillaria attramentaria.</title>
        <authorList>
            <person name="Patra A.K."/>
            <person name="Ho P.T."/>
            <person name="Jun S."/>
            <person name="Lee S.J."/>
            <person name="Kim Y."/>
            <person name="Won Y.J."/>
        </authorList>
    </citation>
    <scope>NUCLEOTIDE SEQUENCE [LARGE SCALE GENOMIC DNA]</scope>
    <source>
        <strain evidence="16">Wonlab-2016</strain>
    </source>
</reference>
<evidence type="ECO:0000256" key="8">
    <source>
        <dbReference type="ARBA" id="ARBA00022723"/>
    </source>
</evidence>
<dbReference type="GO" id="GO:0046872">
    <property type="term" value="F:metal ion binding"/>
    <property type="evidence" value="ECO:0007669"/>
    <property type="project" value="UniProtKB-KW"/>
</dbReference>
<gene>
    <name evidence="16" type="ORF">BaRGS_00024377</name>
</gene>